<feature type="binding site" evidence="8">
    <location>
        <position position="234"/>
    </location>
    <ligand>
        <name>Mn(2+)</name>
        <dbReference type="ChEBI" id="CHEBI:29035"/>
        <label>2</label>
    </ligand>
</feature>
<dbReference type="GO" id="GO:0004177">
    <property type="term" value="F:aminopeptidase activity"/>
    <property type="evidence" value="ECO:0007669"/>
    <property type="project" value="UniProtKB-KW"/>
</dbReference>
<gene>
    <name evidence="8" type="primary">pepA</name>
    <name evidence="12" type="ORF">J2S55_000455</name>
</gene>
<feature type="binding site" evidence="8">
    <location>
        <position position="257"/>
    </location>
    <ligand>
        <name>Mn(2+)</name>
        <dbReference type="ChEBI" id="CHEBI:29035"/>
        <label>2</label>
    </ligand>
</feature>
<keyword evidence="5 8" id="KW-0645">Protease</keyword>
<evidence type="ECO:0000256" key="7">
    <source>
        <dbReference type="ARBA" id="ARBA00049972"/>
    </source>
</evidence>
<evidence type="ECO:0000259" key="10">
    <source>
        <dbReference type="Pfam" id="PF00883"/>
    </source>
</evidence>
<dbReference type="PRINTS" id="PR00481">
    <property type="entry name" value="LAMNOPPTDASE"/>
</dbReference>
<evidence type="ECO:0000256" key="5">
    <source>
        <dbReference type="ARBA" id="ARBA00022670"/>
    </source>
</evidence>
<dbReference type="InterPro" id="IPR008283">
    <property type="entry name" value="Peptidase_M17_N"/>
</dbReference>
<keyword evidence="13" id="KW-1185">Reference proteome</keyword>
<evidence type="ECO:0000256" key="3">
    <source>
        <dbReference type="ARBA" id="ARBA00009528"/>
    </source>
</evidence>
<dbReference type="Pfam" id="PF02789">
    <property type="entry name" value="Peptidase_M17_N"/>
    <property type="match status" value="1"/>
</dbReference>
<comment type="similarity">
    <text evidence="3 8">Belongs to the peptidase M17 family.</text>
</comment>
<organism evidence="12 13">
    <name type="scientific">Streptosporangium brasiliense</name>
    <dbReference type="NCBI Taxonomy" id="47480"/>
    <lineage>
        <taxon>Bacteria</taxon>
        <taxon>Bacillati</taxon>
        <taxon>Actinomycetota</taxon>
        <taxon>Actinomycetes</taxon>
        <taxon>Streptosporangiales</taxon>
        <taxon>Streptosporangiaceae</taxon>
        <taxon>Streptosporangium</taxon>
    </lineage>
</organism>
<feature type="active site" evidence="8">
    <location>
        <position position="320"/>
    </location>
</feature>
<feature type="binding site" evidence="8">
    <location>
        <position position="239"/>
    </location>
    <ligand>
        <name>Mn(2+)</name>
        <dbReference type="ChEBI" id="CHEBI:29035"/>
        <label>1</label>
    </ligand>
</feature>
<dbReference type="NCBIfam" id="NF002073">
    <property type="entry name" value="PRK00913.1-2"/>
    <property type="match status" value="1"/>
</dbReference>
<dbReference type="Gene3D" id="3.40.220.10">
    <property type="entry name" value="Leucine Aminopeptidase, subunit E, domain 1"/>
    <property type="match status" value="1"/>
</dbReference>
<sequence>MEVSLSSRPAAEVAADLLVLPVREGCDPGLGLGAVLGQVRFTGRAGQDLLLPRRDGDAFRASAVLLVGLGADDDGHTVRRAVGRVAPRLADFPTVAVAFPDAQAVIEGVRLGGYRFDGYKSEPRGHAVRELIVLAGGDPRGVARAGIVADAVTFARDLVNTPAGDLVPMDLAERARAMAETYGLGVRVLETAALGAGGFGGVLGVGAASANPPCLIEVSHPGDGAHATVGLAGKGITFDSGGLAIKGQGAMSTMKCDMAGGATMLAVVQAAARLELPVGVTAVVPAAENMVSGSAIRPGDVLTHRNGRTTEVTDTDSEGRLVLADALAYLAESSPDVLIDAATLTYSVMHALGEDITGVIGSDRRLVGELIAAGARAGEPMWELPLWEPYADRLSSEIADARNEGGSLADATIAALFLRPFTAGLPWAHLDFATTAYLDKATDLGPAGATGAMVRTLIGYLETRSQAGPETRPRPGVTVGHGDLR</sequence>
<evidence type="ECO:0000313" key="13">
    <source>
        <dbReference type="Proteomes" id="UP001230426"/>
    </source>
</evidence>
<dbReference type="EC" id="3.4.11.1" evidence="8"/>
<evidence type="ECO:0000256" key="6">
    <source>
        <dbReference type="ARBA" id="ARBA00022801"/>
    </source>
</evidence>
<dbReference type="Pfam" id="PF00883">
    <property type="entry name" value="Peptidase_M17"/>
    <property type="match status" value="1"/>
</dbReference>
<feature type="binding site" evidence="8">
    <location>
        <position position="239"/>
    </location>
    <ligand>
        <name>Mn(2+)</name>
        <dbReference type="ChEBI" id="CHEBI:29035"/>
        <label>2</label>
    </ligand>
</feature>
<dbReference type="InterPro" id="IPR011356">
    <property type="entry name" value="Leucine_aapep/pepB"/>
</dbReference>
<dbReference type="InterPro" id="IPR043472">
    <property type="entry name" value="Macro_dom-like"/>
</dbReference>
<name>A0ABT9QW38_9ACTN</name>
<evidence type="ECO:0000256" key="1">
    <source>
        <dbReference type="ARBA" id="ARBA00000135"/>
    </source>
</evidence>
<dbReference type="EC" id="3.4.11.10" evidence="8"/>
<feature type="domain" description="Cytosol aminopeptidase" evidence="10">
    <location>
        <begin position="154"/>
        <end position="458"/>
    </location>
</feature>
<feature type="active site" evidence="8">
    <location>
        <position position="246"/>
    </location>
</feature>
<comment type="subcellular location">
    <subcellularLocation>
        <location evidence="8">Cytoplasm</location>
    </subcellularLocation>
</comment>
<keyword evidence="4 8" id="KW-0031">Aminopeptidase</keyword>
<evidence type="ECO:0000256" key="4">
    <source>
        <dbReference type="ARBA" id="ARBA00022438"/>
    </source>
</evidence>
<comment type="catalytic activity">
    <reaction evidence="1 8">
        <text>Release of an N-terminal amino acid, Xaa-|-Yaa-, in which Xaa is preferably Leu, but may be other amino acids including Pro although not Arg or Lys, and Yaa may be Pro. Amino acid amides and methyl esters are also readily hydrolyzed, but rates on arylamides are exceedingly low.</text>
        <dbReference type="EC" id="3.4.11.1"/>
    </reaction>
</comment>
<comment type="cofactor">
    <cofactor evidence="8">
        <name>Mn(2+)</name>
        <dbReference type="ChEBI" id="CHEBI:29035"/>
    </cofactor>
    <text evidence="8">Binds 2 manganese ions per subunit.</text>
</comment>
<feature type="binding site" evidence="8">
    <location>
        <position position="318"/>
    </location>
    <ligand>
        <name>Mn(2+)</name>
        <dbReference type="ChEBI" id="CHEBI:29035"/>
        <label>1</label>
    </ligand>
</feature>
<keyword evidence="8" id="KW-0479">Metal-binding</keyword>
<keyword evidence="8" id="KW-0464">Manganese</keyword>
<proteinExistence type="inferred from homology"/>
<dbReference type="Proteomes" id="UP001230426">
    <property type="component" value="Unassembled WGS sequence"/>
</dbReference>
<feature type="region of interest" description="Disordered" evidence="9">
    <location>
        <begin position="464"/>
        <end position="485"/>
    </location>
</feature>
<dbReference type="InterPro" id="IPR000819">
    <property type="entry name" value="Peptidase_M17_C"/>
</dbReference>
<dbReference type="SUPFAM" id="SSF53187">
    <property type="entry name" value="Zn-dependent exopeptidases"/>
    <property type="match status" value="1"/>
</dbReference>
<keyword evidence="8" id="KW-0963">Cytoplasm</keyword>
<evidence type="ECO:0000313" key="12">
    <source>
        <dbReference type="EMBL" id="MDP9861196.1"/>
    </source>
</evidence>
<evidence type="ECO:0000256" key="9">
    <source>
        <dbReference type="SAM" id="MobiDB-lite"/>
    </source>
</evidence>
<dbReference type="PANTHER" id="PTHR11963">
    <property type="entry name" value="LEUCINE AMINOPEPTIDASE-RELATED"/>
    <property type="match status" value="1"/>
</dbReference>
<evidence type="ECO:0000256" key="8">
    <source>
        <dbReference type="HAMAP-Rule" id="MF_00181"/>
    </source>
</evidence>
<evidence type="ECO:0000256" key="2">
    <source>
        <dbReference type="ARBA" id="ARBA00000967"/>
    </source>
</evidence>
<reference evidence="12 13" key="1">
    <citation type="submission" date="2023-07" db="EMBL/GenBank/DDBJ databases">
        <title>Sequencing the genomes of 1000 actinobacteria strains.</title>
        <authorList>
            <person name="Klenk H.-P."/>
        </authorList>
    </citation>
    <scope>NUCLEOTIDE SEQUENCE [LARGE SCALE GENOMIC DNA]</scope>
    <source>
        <strain evidence="12 13">DSM 44109</strain>
    </source>
</reference>
<accession>A0ABT9QW38</accession>
<feature type="binding site" evidence="8">
    <location>
        <position position="316"/>
    </location>
    <ligand>
        <name>Mn(2+)</name>
        <dbReference type="ChEBI" id="CHEBI:29035"/>
        <label>1</label>
    </ligand>
</feature>
<dbReference type="Gene3D" id="3.40.630.10">
    <property type="entry name" value="Zn peptidases"/>
    <property type="match status" value="1"/>
</dbReference>
<dbReference type="EMBL" id="JAUSRB010000001">
    <property type="protein sequence ID" value="MDP9861196.1"/>
    <property type="molecule type" value="Genomic_DNA"/>
</dbReference>
<comment type="caution">
    <text evidence="12">The sequence shown here is derived from an EMBL/GenBank/DDBJ whole genome shotgun (WGS) entry which is preliminary data.</text>
</comment>
<evidence type="ECO:0000259" key="11">
    <source>
        <dbReference type="Pfam" id="PF02789"/>
    </source>
</evidence>
<dbReference type="SUPFAM" id="SSF52949">
    <property type="entry name" value="Macro domain-like"/>
    <property type="match status" value="1"/>
</dbReference>
<keyword evidence="6 8" id="KW-0378">Hydrolase</keyword>
<comment type="catalytic activity">
    <reaction evidence="2 8">
        <text>Release of an N-terminal amino acid, preferentially leucine, but not glutamic or aspartic acids.</text>
        <dbReference type="EC" id="3.4.11.10"/>
    </reaction>
</comment>
<feature type="binding site" evidence="8">
    <location>
        <position position="318"/>
    </location>
    <ligand>
        <name>Mn(2+)</name>
        <dbReference type="ChEBI" id="CHEBI:29035"/>
        <label>2</label>
    </ligand>
</feature>
<dbReference type="PANTHER" id="PTHR11963:SF23">
    <property type="entry name" value="CYTOSOL AMINOPEPTIDASE"/>
    <property type="match status" value="1"/>
</dbReference>
<dbReference type="CDD" id="cd00433">
    <property type="entry name" value="Peptidase_M17"/>
    <property type="match status" value="1"/>
</dbReference>
<dbReference type="HAMAP" id="MF_00181">
    <property type="entry name" value="Cytosol_peptidase_M17"/>
    <property type="match status" value="1"/>
</dbReference>
<dbReference type="InterPro" id="IPR023042">
    <property type="entry name" value="Peptidase_M17_leu_NH2_pept"/>
</dbReference>
<dbReference type="RefSeq" id="WP_306856914.1">
    <property type="nucleotide sequence ID" value="NZ_JAUSRB010000001.1"/>
</dbReference>
<comment type="function">
    <text evidence="7 8">Presumably involved in the processing and regular turnover of intracellular proteins. Catalyzes the removal of unsubstituted N-terminal amino acids from various peptides.</text>
</comment>
<feature type="domain" description="Peptidase M17 leucyl aminopeptidase N-terminal" evidence="11">
    <location>
        <begin position="34"/>
        <end position="122"/>
    </location>
</feature>
<protein>
    <recommendedName>
        <fullName evidence="8">Probable cytosol aminopeptidase</fullName>
        <ecNumber evidence="8">3.4.11.1</ecNumber>
    </recommendedName>
    <alternativeName>
        <fullName evidence="8">Leucine aminopeptidase</fullName>
        <shortName evidence="8">LAP</shortName>
        <ecNumber evidence="8">3.4.11.10</ecNumber>
    </alternativeName>
    <alternativeName>
        <fullName evidence="8">Leucyl aminopeptidase</fullName>
    </alternativeName>
</protein>